<dbReference type="EMBL" id="JAKKPZ010000630">
    <property type="protein sequence ID" value="KAI1693440.1"/>
    <property type="molecule type" value="Genomic_DNA"/>
</dbReference>
<organism evidence="2 3">
    <name type="scientific">Ditylenchus destructor</name>
    <dbReference type="NCBI Taxonomy" id="166010"/>
    <lineage>
        <taxon>Eukaryota</taxon>
        <taxon>Metazoa</taxon>
        <taxon>Ecdysozoa</taxon>
        <taxon>Nematoda</taxon>
        <taxon>Chromadorea</taxon>
        <taxon>Rhabditida</taxon>
        <taxon>Tylenchina</taxon>
        <taxon>Tylenchomorpha</taxon>
        <taxon>Sphaerularioidea</taxon>
        <taxon>Anguinidae</taxon>
        <taxon>Anguininae</taxon>
        <taxon>Ditylenchus</taxon>
    </lineage>
</organism>
<accession>A0AAD4QTH6</accession>
<keyword evidence="3" id="KW-1185">Reference proteome</keyword>
<evidence type="ECO:0000313" key="2">
    <source>
        <dbReference type="EMBL" id="KAI1693440.1"/>
    </source>
</evidence>
<dbReference type="AlphaFoldDB" id="A0AAD4QTH6"/>
<gene>
    <name evidence="2" type="ORF">DdX_20655</name>
</gene>
<evidence type="ECO:0000313" key="3">
    <source>
        <dbReference type="Proteomes" id="UP001201812"/>
    </source>
</evidence>
<name>A0AAD4QTH6_9BILA</name>
<reference evidence="2" key="1">
    <citation type="submission" date="2022-01" db="EMBL/GenBank/DDBJ databases">
        <title>Genome Sequence Resource for Two Populations of Ditylenchus destructor, the Migratory Endoparasitic Phytonematode.</title>
        <authorList>
            <person name="Zhang H."/>
            <person name="Lin R."/>
            <person name="Xie B."/>
        </authorList>
    </citation>
    <scope>NUCLEOTIDE SEQUENCE</scope>
    <source>
        <strain evidence="2">BazhouSP</strain>
    </source>
</reference>
<protein>
    <submittedName>
        <fullName evidence="2">Uncharacterized protein</fullName>
    </submittedName>
</protein>
<comment type="caution">
    <text evidence="2">The sequence shown here is derived from an EMBL/GenBank/DDBJ whole genome shotgun (WGS) entry which is preliminary data.</text>
</comment>
<feature type="region of interest" description="Disordered" evidence="1">
    <location>
        <begin position="37"/>
        <end position="68"/>
    </location>
</feature>
<dbReference type="Proteomes" id="UP001201812">
    <property type="component" value="Unassembled WGS sequence"/>
</dbReference>
<proteinExistence type="predicted"/>
<evidence type="ECO:0000256" key="1">
    <source>
        <dbReference type="SAM" id="MobiDB-lite"/>
    </source>
</evidence>
<sequence length="68" mass="7293">MAASPQLSIAERLASQEISQPYLSRVTNVRCKLASPKSTEAITAKPSPKLDTNRKQAGLNLGPLNTTE</sequence>